<gene>
    <name evidence="1" type="ORF">JOC86_002782</name>
</gene>
<evidence type="ECO:0000313" key="2">
    <source>
        <dbReference type="Proteomes" id="UP001646157"/>
    </source>
</evidence>
<name>A0ABS2NEJ5_9BACI</name>
<dbReference type="Pfam" id="PF09954">
    <property type="entry name" value="DUF2188"/>
    <property type="match status" value="1"/>
</dbReference>
<proteinExistence type="predicted"/>
<accession>A0ABS2NEJ5</accession>
<evidence type="ECO:0000313" key="1">
    <source>
        <dbReference type="EMBL" id="MBM7586240.1"/>
    </source>
</evidence>
<dbReference type="Proteomes" id="UP001646157">
    <property type="component" value="Unassembled WGS sequence"/>
</dbReference>
<keyword evidence="2" id="KW-1185">Reference proteome</keyword>
<comment type="caution">
    <text evidence="1">The sequence shown here is derived from an EMBL/GenBank/DDBJ whole genome shotgun (WGS) entry which is preliminary data.</text>
</comment>
<protein>
    <submittedName>
        <fullName evidence="1">Uncharacterized protein YdaT</fullName>
    </submittedName>
</protein>
<reference evidence="1 2" key="1">
    <citation type="submission" date="2021-01" db="EMBL/GenBank/DDBJ databases">
        <title>Genomic Encyclopedia of Type Strains, Phase IV (KMG-IV): sequencing the most valuable type-strain genomes for metagenomic binning, comparative biology and taxonomic classification.</title>
        <authorList>
            <person name="Goeker M."/>
        </authorList>
    </citation>
    <scope>NUCLEOTIDE SEQUENCE [LARGE SCALE GENOMIC DNA]</scope>
    <source>
        <strain evidence="1 2">DSM 24834</strain>
    </source>
</reference>
<sequence>MSWTKSDYPNSFKNLPTKVRNKAIEIANALLDEGYEEGRVIAIATEQARKNKEGQKDKKQYHVKTHENGWQLIKEDGKQAILVEDTKEILLEEAKQYANKKEGILVVHRQDGSVEKRLYEA</sequence>
<dbReference type="RefSeq" id="WP_205173365.1">
    <property type="nucleotide sequence ID" value="NZ_JAFBDZ010000002.1"/>
</dbReference>
<dbReference type="InterPro" id="IPR018691">
    <property type="entry name" value="DUF2188"/>
</dbReference>
<dbReference type="EMBL" id="JAFBDZ010000002">
    <property type="protein sequence ID" value="MBM7586240.1"/>
    <property type="molecule type" value="Genomic_DNA"/>
</dbReference>
<organism evidence="1 2">
    <name type="scientific">Rossellomorea pakistanensis</name>
    <dbReference type="NCBI Taxonomy" id="992288"/>
    <lineage>
        <taxon>Bacteria</taxon>
        <taxon>Bacillati</taxon>
        <taxon>Bacillota</taxon>
        <taxon>Bacilli</taxon>
        <taxon>Bacillales</taxon>
        <taxon>Bacillaceae</taxon>
        <taxon>Rossellomorea</taxon>
    </lineage>
</organism>